<keyword evidence="2" id="KW-0813">Transport</keyword>
<keyword evidence="17" id="KW-1185">Reference proteome</keyword>
<evidence type="ECO:0000256" key="11">
    <source>
        <dbReference type="ARBA" id="ARBA00023136"/>
    </source>
</evidence>
<evidence type="ECO:0000256" key="10">
    <source>
        <dbReference type="ARBA" id="ARBA00023065"/>
    </source>
</evidence>
<dbReference type="InterPro" id="IPR005821">
    <property type="entry name" value="Ion_trans_dom"/>
</dbReference>
<feature type="transmembrane region" description="Helical" evidence="15">
    <location>
        <begin position="174"/>
        <end position="197"/>
    </location>
</feature>
<protein>
    <recommendedName>
        <fullName evidence="13">BK channel</fullName>
    </recommendedName>
</protein>
<dbReference type="GeneID" id="108011506"/>
<keyword evidence="10" id="KW-0406">Ion transport</keyword>
<dbReference type="InterPro" id="IPR048735">
    <property type="entry name" value="Slowpoke-like_C"/>
</dbReference>
<evidence type="ECO:0000256" key="13">
    <source>
        <dbReference type="ARBA" id="ARBA00029579"/>
    </source>
</evidence>
<dbReference type="InterPro" id="IPR003148">
    <property type="entry name" value="RCK_N"/>
</dbReference>
<evidence type="ECO:0000256" key="8">
    <source>
        <dbReference type="ARBA" id="ARBA00022958"/>
    </source>
</evidence>
<dbReference type="InterPro" id="IPR027359">
    <property type="entry name" value="Volt_channel_dom_sf"/>
</dbReference>
<evidence type="ECO:0000256" key="2">
    <source>
        <dbReference type="ARBA" id="ARBA00022448"/>
    </source>
</evidence>
<feature type="transmembrane region" description="Helical" evidence="15">
    <location>
        <begin position="150"/>
        <end position="168"/>
    </location>
</feature>
<dbReference type="Proteomes" id="UP001652628">
    <property type="component" value="Chromosome 3"/>
</dbReference>
<evidence type="ECO:0000256" key="14">
    <source>
        <dbReference type="SAM" id="MobiDB-lite"/>
    </source>
</evidence>
<feature type="region of interest" description="Disordered" evidence="14">
    <location>
        <begin position="742"/>
        <end position="761"/>
    </location>
</feature>
<sequence length="1180" mass="131075">MSGCDQSTVESLADDPTDSPFDADDCLKVRKYWCFLLSSIFTFLAGLLVVLLWRAFAFVCCRKEPDLGPNDPKQKEQKASRNKQEFEGTFMTEAKDWAGELISGQTTTGRILVVLVFILSIASLIIYFVDASSEEVERCQKWSNNITQQIDLAFNIFFMVYFFIRFIAASDKLWFMLEMYSFVDYFTIPPSFVSIYLDRTWIGLRFLRALRLMTVPDILQYLNVLKTSSSIRLAQLVSIFISVWLTAAGIIHLLENSGDPLDFNNAHRLSYWTCVYFLIVTMSTVGYGDVYCETVLGRTFLVFFLLVGLAMFASSIPEIIELVGSGNKYGGELKREHGKRHIVVCGHITYESVSHFLKDFLHEDREDVDVEVVFLHRKPPDLELEGLFKRHFTTVEFFQGTIMNPIDLQRVKVHEADACLVLANKYCQDPDAEDAANIMRVISIKNYSDDIRVIIQLMQYHNKAYLLNIPSWDWKQGDDVICLAELKLGFIAQSCLAPGFSTMMANLFAMRSFKTSPDTQAWQNDYLQGTGCEMYTETLSPSFTGMTFPQASELCFSKLKLLLLAIEIKGAEEGADSKISINPRGAKIQANTQGFFIAQSADEVKRAWFYCKACHEDIKDETLIKKCKCKNLTVQPRSKFDDLGDITRDREDTNLLNRNVRRPNGTGNGTGGMHHMNNTAAAAAAAAAAGKQVNKVKPTVNVSRQVEGQVISPSQYNRPPENDANPYAGYQLAYEVKKLMPTSRSSGTGTQNQNGGVSLPAGIADDQSKDFDFEKTEMKYDSTGMFHWSPAKSLEDCILDRNQAAMTVLNGHVVVCLFADPDSPLIGLRNLVMPLRASNFHYHELKHVVIVGSVDYIRREWKMLQNLPKISVLNGSPLSRADLRAVNVNLCDMCCILSAKVPSNDDPTLADKEAILASLNIKAMTFDDTIGVLSQRGPEFDNLSATAGSPIVLQRRGSVYGANVPMITELVNDSNVQFLDQDDDDDPDTELYLTQPFACGTAFAVSVLDSLMSTTYFNQNALTLIRSLITGGATPELELILAEGAGLRGGYSTVESLSNRDRCRVGQISLYDGPLAQFGECGKYGDLFVAALKSYGMLCIGLYRFRDTSSSCDASSKRYVITNPPDDFSLLPTDQVFVLMQFDPGLEYKPPAVRAPAGGRGTNTQGSGVGGGGSNKDDNS</sequence>
<keyword evidence="12 18" id="KW-0407">Ion channel</keyword>
<keyword evidence="3" id="KW-0633">Potassium transport</keyword>
<dbReference type="Gene3D" id="1.10.287.70">
    <property type="match status" value="1"/>
</dbReference>
<accession>A0ABM4TRB8</accession>
<evidence type="ECO:0000256" key="15">
    <source>
        <dbReference type="SAM" id="Phobius"/>
    </source>
</evidence>
<feature type="domain" description="RCK N-terminal" evidence="16">
    <location>
        <begin position="810"/>
        <end position="954"/>
    </location>
</feature>
<feature type="region of interest" description="Disordered" evidence="14">
    <location>
        <begin position="1150"/>
        <end position="1180"/>
    </location>
</feature>
<evidence type="ECO:0000259" key="16">
    <source>
        <dbReference type="PROSITE" id="PS51201"/>
    </source>
</evidence>
<evidence type="ECO:0000256" key="6">
    <source>
        <dbReference type="ARBA" id="ARBA00022837"/>
    </source>
</evidence>
<name>A0ABM4TRB8_DROSZ</name>
<organism evidence="17 18">
    <name type="scientific">Drosophila suzukii</name>
    <name type="common">Spotted-wing drosophila fruit fly</name>
    <dbReference type="NCBI Taxonomy" id="28584"/>
    <lineage>
        <taxon>Eukaryota</taxon>
        <taxon>Metazoa</taxon>
        <taxon>Ecdysozoa</taxon>
        <taxon>Arthropoda</taxon>
        <taxon>Hexapoda</taxon>
        <taxon>Insecta</taxon>
        <taxon>Pterygota</taxon>
        <taxon>Neoptera</taxon>
        <taxon>Endopterygota</taxon>
        <taxon>Diptera</taxon>
        <taxon>Brachycera</taxon>
        <taxon>Muscomorpha</taxon>
        <taxon>Ephydroidea</taxon>
        <taxon>Drosophilidae</taxon>
        <taxon>Drosophila</taxon>
        <taxon>Sophophora</taxon>
    </lineage>
</organism>
<proteinExistence type="predicted"/>
<keyword evidence="5" id="KW-0631">Potassium channel</keyword>
<dbReference type="SUPFAM" id="SSF81324">
    <property type="entry name" value="Voltage-gated potassium channels"/>
    <property type="match status" value="1"/>
</dbReference>
<dbReference type="Pfam" id="PF03493">
    <property type="entry name" value="BK_channel_a"/>
    <property type="match status" value="1"/>
</dbReference>
<dbReference type="Pfam" id="PF00520">
    <property type="entry name" value="Ion_trans"/>
    <property type="match status" value="1"/>
</dbReference>
<dbReference type="InterPro" id="IPR036291">
    <property type="entry name" value="NAD(P)-bd_dom_sf"/>
</dbReference>
<dbReference type="InterPro" id="IPR047871">
    <property type="entry name" value="K_chnl_Slo-like"/>
</dbReference>
<evidence type="ECO:0000256" key="7">
    <source>
        <dbReference type="ARBA" id="ARBA00022882"/>
    </source>
</evidence>
<dbReference type="Gene3D" id="1.20.120.350">
    <property type="entry name" value="Voltage-gated potassium channels. Chain C"/>
    <property type="match status" value="1"/>
</dbReference>
<dbReference type="InterPro" id="IPR003929">
    <property type="entry name" value="K_chnl_BK_asu"/>
</dbReference>
<dbReference type="Gene3D" id="3.40.50.720">
    <property type="entry name" value="NAD(P)-binding Rossmann-like Domain"/>
    <property type="match status" value="2"/>
</dbReference>
<dbReference type="PRINTS" id="PR00169">
    <property type="entry name" value="KCHANNEL"/>
</dbReference>
<dbReference type="PANTHER" id="PTHR10027">
    <property type="entry name" value="CALCIUM-ACTIVATED POTASSIUM CHANNEL ALPHA CHAIN"/>
    <property type="match status" value="1"/>
</dbReference>
<reference evidence="18" key="1">
    <citation type="submission" date="2025-08" db="UniProtKB">
        <authorList>
            <consortium name="RefSeq"/>
        </authorList>
    </citation>
    <scope>IDENTIFICATION</scope>
</reference>
<dbReference type="RefSeq" id="XP_070852502.1">
    <property type="nucleotide sequence ID" value="XM_070996401.1"/>
</dbReference>
<keyword evidence="11 15" id="KW-0472">Membrane</keyword>
<evidence type="ECO:0000313" key="17">
    <source>
        <dbReference type="Proteomes" id="UP001652628"/>
    </source>
</evidence>
<dbReference type="PROSITE" id="PS51201">
    <property type="entry name" value="RCK_N"/>
    <property type="match status" value="2"/>
</dbReference>
<dbReference type="Pfam" id="PF21014">
    <property type="entry name" value="Slowpoke_C"/>
    <property type="match status" value="1"/>
</dbReference>
<evidence type="ECO:0000256" key="5">
    <source>
        <dbReference type="ARBA" id="ARBA00022826"/>
    </source>
</evidence>
<feature type="transmembrane region" description="Helical" evidence="15">
    <location>
        <begin position="269"/>
        <end position="288"/>
    </location>
</feature>
<evidence type="ECO:0000256" key="12">
    <source>
        <dbReference type="ARBA" id="ARBA00023303"/>
    </source>
</evidence>
<feature type="compositionally biased region" description="Polar residues" evidence="14">
    <location>
        <begin position="742"/>
        <end position="756"/>
    </location>
</feature>
<dbReference type="GO" id="GO:0034220">
    <property type="term" value="P:monoatomic ion transmembrane transport"/>
    <property type="evidence" value="ECO:0007669"/>
    <property type="project" value="UniProtKB-KW"/>
</dbReference>
<dbReference type="PRINTS" id="PR01449">
    <property type="entry name" value="BKCHANNELA"/>
</dbReference>
<feature type="transmembrane region" description="Helical" evidence="15">
    <location>
        <begin position="233"/>
        <end position="254"/>
    </location>
</feature>
<evidence type="ECO:0000256" key="4">
    <source>
        <dbReference type="ARBA" id="ARBA00022692"/>
    </source>
</evidence>
<evidence type="ECO:0000256" key="3">
    <source>
        <dbReference type="ARBA" id="ARBA00022538"/>
    </source>
</evidence>
<evidence type="ECO:0000256" key="9">
    <source>
        <dbReference type="ARBA" id="ARBA00022989"/>
    </source>
</evidence>
<keyword evidence="9 15" id="KW-1133">Transmembrane helix</keyword>
<dbReference type="SUPFAM" id="SSF51735">
    <property type="entry name" value="NAD(P)-binding Rossmann-fold domains"/>
    <property type="match status" value="1"/>
</dbReference>
<feature type="domain" description="RCK N-terminal" evidence="16">
    <location>
        <begin position="339"/>
        <end position="481"/>
    </location>
</feature>
<feature type="transmembrane region" description="Helical" evidence="15">
    <location>
        <begin position="32"/>
        <end position="56"/>
    </location>
</feature>
<keyword evidence="4 15" id="KW-0812">Transmembrane</keyword>
<keyword evidence="8" id="KW-0630">Potassium</keyword>
<gene>
    <name evidence="18" type="primary">slo</name>
</gene>
<keyword evidence="6" id="KW-0106">Calcium</keyword>
<feature type="transmembrane region" description="Helical" evidence="15">
    <location>
        <begin position="111"/>
        <end position="129"/>
    </location>
</feature>
<dbReference type="PANTHER" id="PTHR10027:SF33">
    <property type="entry name" value="CALCIUM-ACTIVATED POTASSIUM CHANNEL SUBUNIT ALPHA-1-RELATED"/>
    <property type="match status" value="1"/>
</dbReference>
<feature type="transmembrane region" description="Helical" evidence="15">
    <location>
        <begin position="295"/>
        <end position="313"/>
    </location>
</feature>
<comment type="subcellular location">
    <subcellularLocation>
        <location evidence="1">Membrane</location>
        <topology evidence="1">Multi-pass membrane protein</topology>
    </subcellularLocation>
</comment>
<evidence type="ECO:0000313" key="18">
    <source>
        <dbReference type="RefSeq" id="XP_070852502.1"/>
    </source>
</evidence>
<evidence type="ECO:0000256" key="1">
    <source>
        <dbReference type="ARBA" id="ARBA00004141"/>
    </source>
</evidence>
<dbReference type="Pfam" id="PF22614">
    <property type="entry name" value="Slo-like_RCK"/>
    <property type="match status" value="2"/>
</dbReference>
<keyword evidence="7" id="KW-0851">Voltage-gated channel</keyword>